<dbReference type="InterPro" id="IPR015300">
    <property type="entry name" value="DNA-bd_pseudobarrel_sf"/>
</dbReference>
<name>A0AAD5J371_ACENE</name>
<dbReference type="Proteomes" id="UP001064489">
    <property type="component" value="Chromosome 3"/>
</dbReference>
<dbReference type="Gene3D" id="2.40.330.10">
    <property type="entry name" value="DNA-binding pseudobarrel domain"/>
    <property type="match status" value="1"/>
</dbReference>
<dbReference type="GO" id="GO:0005634">
    <property type="term" value="C:nucleus"/>
    <property type="evidence" value="ECO:0007669"/>
    <property type="project" value="UniProtKB-SubCell"/>
</dbReference>
<keyword evidence="2" id="KW-0805">Transcription regulation</keyword>
<evidence type="ECO:0000256" key="4">
    <source>
        <dbReference type="ARBA" id="ARBA00023163"/>
    </source>
</evidence>
<evidence type="ECO:0000256" key="1">
    <source>
        <dbReference type="ARBA" id="ARBA00004123"/>
    </source>
</evidence>
<dbReference type="Pfam" id="PF02362">
    <property type="entry name" value="B3"/>
    <property type="match status" value="1"/>
</dbReference>
<accession>A0AAD5J371</accession>
<proteinExistence type="predicted"/>
<organism evidence="7 8">
    <name type="scientific">Acer negundo</name>
    <name type="common">Box elder</name>
    <dbReference type="NCBI Taxonomy" id="4023"/>
    <lineage>
        <taxon>Eukaryota</taxon>
        <taxon>Viridiplantae</taxon>
        <taxon>Streptophyta</taxon>
        <taxon>Embryophyta</taxon>
        <taxon>Tracheophyta</taxon>
        <taxon>Spermatophyta</taxon>
        <taxon>Magnoliopsida</taxon>
        <taxon>eudicotyledons</taxon>
        <taxon>Gunneridae</taxon>
        <taxon>Pentapetalae</taxon>
        <taxon>rosids</taxon>
        <taxon>malvids</taxon>
        <taxon>Sapindales</taxon>
        <taxon>Sapindaceae</taxon>
        <taxon>Hippocastanoideae</taxon>
        <taxon>Acereae</taxon>
        <taxon>Acer</taxon>
    </lineage>
</organism>
<dbReference type="AlphaFoldDB" id="A0AAD5J371"/>
<evidence type="ECO:0000313" key="7">
    <source>
        <dbReference type="EMBL" id="KAI9185290.1"/>
    </source>
</evidence>
<keyword evidence="4" id="KW-0804">Transcription</keyword>
<evidence type="ECO:0000256" key="2">
    <source>
        <dbReference type="ARBA" id="ARBA00023015"/>
    </source>
</evidence>
<sequence length="134" mass="15567">MAMWNFQISKILTVSDIISKPVLPTEIVEHMNPIMKGRHFLDLKVVDARSQEWILRYYTRPNGNRECPVFTTGWRQFVRDKCLQIGDELTFYGHQVRADDGELTMKFMIEVKGPGLVTFNGETLTLDVEYLIRG</sequence>
<evidence type="ECO:0000256" key="5">
    <source>
        <dbReference type="ARBA" id="ARBA00023242"/>
    </source>
</evidence>
<comment type="subcellular location">
    <subcellularLocation>
        <location evidence="1">Nucleus</location>
    </subcellularLocation>
</comment>
<dbReference type="GO" id="GO:0003677">
    <property type="term" value="F:DNA binding"/>
    <property type="evidence" value="ECO:0007669"/>
    <property type="project" value="UniProtKB-KW"/>
</dbReference>
<reference evidence="7" key="1">
    <citation type="journal article" date="2022" name="Plant J.">
        <title>Strategies of tolerance reflected in two North American maple genomes.</title>
        <authorList>
            <person name="McEvoy S.L."/>
            <person name="Sezen U.U."/>
            <person name="Trouern-Trend A."/>
            <person name="McMahon S.M."/>
            <person name="Schaberg P.G."/>
            <person name="Yang J."/>
            <person name="Wegrzyn J.L."/>
            <person name="Swenson N.G."/>
        </authorList>
    </citation>
    <scope>NUCLEOTIDE SEQUENCE</scope>
    <source>
        <strain evidence="7">91603</strain>
    </source>
</reference>
<reference evidence="7" key="2">
    <citation type="submission" date="2023-02" db="EMBL/GenBank/DDBJ databases">
        <authorList>
            <person name="Swenson N.G."/>
            <person name="Wegrzyn J.L."/>
            <person name="Mcevoy S.L."/>
        </authorList>
    </citation>
    <scope>NUCLEOTIDE SEQUENCE</scope>
    <source>
        <strain evidence="7">91603</strain>
        <tissue evidence="7">Leaf</tissue>
    </source>
</reference>
<dbReference type="InterPro" id="IPR003340">
    <property type="entry name" value="B3_DNA-bd"/>
</dbReference>
<comment type="caution">
    <text evidence="7">The sequence shown here is derived from an EMBL/GenBank/DDBJ whole genome shotgun (WGS) entry which is preliminary data.</text>
</comment>
<gene>
    <name evidence="7" type="ORF">LWI28_005901</name>
</gene>
<evidence type="ECO:0000313" key="8">
    <source>
        <dbReference type="Proteomes" id="UP001064489"/>
    </source>
</evidence>
<dbReference type="CDD" id="cd10017">
    <property type="entry name" value="B3_DNA"/>
    <property type="match status" value="1"/>
</dbReference>
<dbReference type="SUPFAM" id="SSF101936">
    <property type="entry name" value="DNA-binding pseudobarrel domain"/>
    <property type="match status" value="1"/>
</dbReference>
<dbReference type="PROSITE" id="PS50863">
    <property type="entry name" value="B3"/>
    <property type="match status" value="1"/>
</dbReference>
<feature type="domain" description="TF-B3" evidence="6">
    <location>
        <begin position="6"/>
        <end position="111"/>
    </location>
</feature>
<evidence type="ECO:0000256" key="3">
    <source>
        <dbReference type="ARBA" id="ARBA00023125"/>
    </source>
</evidence>
<keyword evidence="8" id="KW-1185">Reference proteome</keyword>
<keyword evidence="3" id="KW-0238">DNA-binding</keyword>
<keyword evidence="5" id="KW-0539">Nucleus</keyword>
<dbReference type="SMART" id="SM01019">
    <property type="entry name" value="B3"/>
    <property type="match status" value="1"/>
</dbReference>
<dbReference type="EMBL" id="JAJSOW010000100">
    <property type="protein sequence ID" value="KAI9185290.1"/>
    <property type="molecule type" value="Genomic_DNA"/>
</dbReference>
<evidence type="ECO:0000259" key="6">
    <source>
        <dbReference type="PROSITE" id="PS50863"/>
    </source>
</evidence>
<protein>
    <recommendedName>
        <fullName evidence="6">TF-B3 domain-containing protein</fullName>
    </recommendedName>
</protein>